<feature type="compositionally biased region" description="Low complexity" evidence="1">
    <location>
        <begin position="203"/>
        <end position="218"/>
    </location>
</feature>
<feature type="compositionally biased region" description="Polar residues" evidence="1">
    <location>
        <begin position="131"/>
        <end position="142"/>
    </location>
</feature>
<dbReference type="AlphaFoldDB" id="A0A9P4IQP9"/>
<evidence type="ECO:0000313" key="2">
    <source>
        <dbReference type="EMBL" id="KAF2103605.1"/>
    </source>
</evidence>
<feature type="region of interest" description="Disordered" evidence="1">
    <location>
        <begin position="282"/>
        <end position="318"/>
    </location>
</feature>
<evidence type="ECO:0000313" key="3">
    <source>
        <dbReference type="Proteomes" id="UP000799772"/>
    </source>
</evidence>
<feature type="region of interest" description="Disordered" evidence="1">
    <location>
        <begin position="131"/>
        <end position="157"/>
    </location>
</feature>
<keyword evidence="3" id="KW-1185">Reference proteome</keyword>
<reference evidence="2" key="1">
    <citation type="journal article" date="2020" name="Stud. Mycol.">
        <title>101 Dothideomycetes genomes: a test case for predicting lifestyles and emergence of pathogens.</title>
        <authorList>
            <person name="Haridas S."/>
            <person name="Albert R."/>
            <person name="Binder M."/>
            <person name="Bloem J."/>
            <person name="Labutti K."/>
            <person name="Salamov A."/>
            <person name="Andreopoulos B."/>
            <person name="Baker S."/>
            <person name="Barry K."/>
            <person name="Bills G."/>
            <person name="Bluhm B."/>
            <person name="Cannon C."/>
            <person name="Castanera R."/>
            <person name="Culley D."/>
            <person name="Daum C."/>
            <person name="Ezra D."/>
            <person name="Gonzalez J."/>
            <person name="Henrissat B."/>
            <person name="Kuo A."/>
            <person name="Liang C."/>
            <person name="Lipzen A."/>
            <person name="Lutzoni F."/>
            <person name="Magnuson J."/>
            <person name="Mondo S."/>
            <person name="Nolan M."/>
            <person name="Ohm R."/>
            <person name="Pangilinan J."/>
            <person name="Park H.-J."/>
            <person name="Ramirez L."/>
            <person name="Alfaro M."/>
            <person name="Sun H."/>
            <person name="Tritt A."/>
            <person name="Yoshinaga Y."/>
            <person name="Zwiers L.-H."/>
            <person name="Turgeon B."/>
            <person name="Goodwin S."/>
            <person name="Spatafora J."/>
            <person name="Crous P."/>
            <person name="Grigoriev I."/>
        </authorList>
    </citation>
    <scope>NUCLEOTIDE SEQUENCE</scope>
    <source>
        <strain evidence="2">CBS 133067</strain>
    </source>
</reference>
<dbReference type="Proteomes" id="UP000799772">
    <property type="component" value="Unassembled WGS sequence"/>
</dbReference>
<protein>
    <submittedName>
        <fullName evidence="2">Uncharacterized protein</fullName>
    </submittedName>
</protein>
<organism evidence="2 3">
    <name type="scientific">Rhizodiscina lignyota</name>
    <dbReference type="NCBI Taxonomy" id="1504668"/>
    <lineage>
        <taxon>Eukaryota</taxon>
        <taxon>Fungi</taxon>
        <taxon>Dikarya</taxon>
        <taxon>Ascomycota</taxon>
        <taxon>Pezizomycotina</taxon>
        <taxon>Dothideomycetes</taxon>
        <taxon>Pleosporomycetidae</taxon>
        <taxon>Aulographales</taxon>
        <taxon>Rhizodiscinaceae</taxon>
        <taxon>Rhizodiscina</taxon>
    </lineage>
</organism>
<feature type="compositionally biased region" description="Basic and acidic residues" evidence="1">
    <location>
        <begin position="223"/>
        <end position="243"/>
    </location>
</feature>
<feature type="compositionally biased region" description="Polar residues" evidence="1">
    <location>
        <begin position="190"/>
        <end position="200"/>
    </location>
</feature>
<gene>
    <name evidence="2" type="ORF">NA57DRAFT_72584</name>
</gene>
<name>A0A9P4IQP9_9PEZI</name>
<feature type="region of interest" description="Disordered" evidence="1">
    <location>
        <begin position="176"/>
        <end position="243"/>
    </location>
</feature>
<evidence type="ECO:0000256" key="1">
    <source>
        <dbReference type="SAM" id="MobiDB-lite"/>
    </source>
</evidence>
<comment type="caution">
    <text evidence="2">The sequence shown here is derived from an EMBL/GenBank/DDBJ whole genome shotgun (WGS) entry which is preliminary data.</text>
</comment>
<accession>A0A9P4IQP9</accession>
<proteinExistence type="predicted"/>
<feature type="region of interest" description="Disordered" evidence="1">
    <location>
        <begin position="1"/>
        <end position="33"/>
    </location>
</feature>
<sequence>MSSTSGGGRRPPTGPRKGNTFHGKRNSSKPVRRVPPCGRCRRVVGKDFGECRTPGFTVCTSTCGYCGSQTAHLGAPCHLITGRPSTTRTAPVALQRSTSAVVQDNVHASSMPSAFNSATVFNSPGAFTSPDTFNSHGASGASSRRKDREGTGLDGIVESESKSWSRWELAKVIAAGLNPPQGNPAPPTRPNSNRVSSHSSRIAAPRTARPGTPALAAGSGVDTKSKEVRKRDVLKRQSPDKVKKVWSTPERKRLAGNELGVIEKVKPVQVQLEEYAKQALEPREDVKNDGSLVKGVSKEEMAQRVMGDEALIPKEDRKMEEAKIEEAKMEEAKMEEDPMEEDAIEYYDGMQLDGA</sequence>
<feature type="compositionally biased region" description="Basic residues" evidence="1">
    <location>
        <begin position="22"/>
        <end position="32"/>
    </location>
</feature>
<dbReference type="EMBL" id="ML978122">
    <property type="protein sequence ID" value="KAF2103605.1"/>
    <property type="molecule type" value="Genomic_DNA"/>
</dbReference>